<keyword evidence="3" id="KW-1185">Reference proteome</keyword>
<gene>
    <name evidence="2" type="ORF">SAMN05421827_11865</name>
</gene>
<evidence type="ECO:0000313" key="3">
    <source>
        <dbReference type="Proteomes" id="UP000199643"/>
    </source>
</evidence>
<feature type="region of interest" description="Disordered" evidence="1">
    <location>
        <begin position="31"/>
        <end position="56"/>
    </location>
</feature>
<name>A0A1G8AAT6_9SPHI</name>
<dbReference type="RefSeq" id="WP_167354784.1">
    <property type="nucleotide sequence ID" value="NZ_FNCH01000018.1"/>
</dbReference>
<organism evidence="2 3">
    <name type="scientific">Pedobacter terrae</name>
    <dbReference type="NCBI Taxonomy" id="405671"/>
    <lineage>
        <taxon>Bacteria</taxon>
        <taxon>Pseudomonadati</taxon>
        <taxon>Bacteroidota</taxon>
        <taxon>Sphingobacteriia</taxon>
        <taxon>Sphingobacteriales</taxon>
        <taxon>Sphingobacteriaceae</taxon>
        <taxon>Pedobacter</taxon>
    </lineage>
</organism>
<accession>A0A1G8AAT6</accession>
<protein>
    <submittedName>
        <fullName evidence="2">Uncharacterized protein</fullName>
    </submittedName>
</protein>
<dbReference type="EMBL" id="FNCH01000018">
    <property type="protein sequence ID" value="SDH17997.1"/>
    <property type="molecule type" value="Genomic_DNA"/>
</dbReference>
<sequence>MKQPKFEKLNQYLINNNEMLKSVVGGITAPVESTVDSKKKDVDSTSQDTASNDHYD</sequence>
<reference evidence="3" key="1">
    <citation type="submission" date="2016-10" db="EMBL/GenBank/DDBJ databases">
        <authorList>
            <person name="Varghese N."/>
            <person name="Submissions S."/>
        </authorList>
    </citation>
    <scope>NUCLEOTIDE SEQUENCE [LARGE SCALE GENOMIC DNA]</scope>
    <source>
        <strain evidence="3">DSM 17933</strain>
    </source>
</reference>
<evidence type="ECO:0000313" key="2">
    <source>
        <dbReference type="EMBL" id="SDH17997.1"/>
    </source>
</evidence>
<dbReference type="AlphaFoldDB" id="A0A1G8AAT6"/>
<dbReference type="STRING" id="405671.SAMN05421827_11865"/>
<dbReference type="Proteomes" id="UP000199643">
    <property type="component" value="Unassembled WGS sequence"/>
</dbReference>
<evidence type="ECO:0000256" key="1">
    <source>
        <dbReference type="SAM" id="MobiDB-lite"/>
    </source>
</evidence>
<proteinExistence type="predicted"/>